<keyword evidence="4" id="KW-1185">Reference proteome</keyword>
<dbReference type="PROSITE" id="PS01186">
    <property type="entry name" value="EGF_2"/>
    <property type="match status" value="1"/>
</dbReference>
<name>A0ABN8N177_9CNID</name>
<dbReference type="PROSITE" id="PS00022">
    <property type="entry name" value="EGF_1"/>
    <property type="match status" value="1"/>
</dbReference>
<dbReference type="SUPFAM" id="SSF57196">
    <property type="entry name" value="EGF/Laminin"/>
    <property type="match status" value="1"/>
</dbReference>
<evidence type="ECO:0000313" key="3">
    <source>
        <dbReference type="EMBL" id="CAH3040768.1"/>
    </source>
</evidence>
<dbReference type="Gene3D" id="2.10.25.10">
    <property type="entry name" value="Laminin"/>
    <property type="match status" value="1"/>
</dbReference>
<reference evidence="3 4" key="1">
    <citation type="submission" date="2022-05" db="EMBL/GenBank/DDBJ databases">
        <authorList>
            <consortium name="Genoscope - CEA"/>
            <person name="William W."/>
        </authorList>
    </citation>
    <scope>NUCLEOTIDE SEQUENCE [LARGE SCALE GENOMIC DNA]</scope>
</reference>
<comment type="caution">
    <text evidence="3">The sequence shown here is derived from an EMBL/GenBank/DDBJ whole genome shotgun (WGS) entry which is preliminary data.</text>
</comment>
<dbReference type="InterPro" id="IPR000742">
    <property type="entry name" value="EGF"/>
</dbReference>
<feature type="domain" description="EGF-like" evidence="2">
    <location>
        <begin position="45"/>
        <end position="83"/>
    </location>
</feature>
<evidence type="ECO:0000313" key="4">
    <source>
        <dbReference type="Proteomes" id="UP001159427"/>
    </source>
</evidence>
<evidence type="ECO:0000259" key="2">
    <source>
        <dbReference type="PROSITE" id="PS50026"/>
    </source>
</evidence>
<keyword evidence="1" id="KW-0245">EGF-like domain</keyword>
<organism evidence="3 4">
    <name type="scientific">Porites evermanni</name>
    <dbReference type="NCBI Taxonomy" id="104178"/>
    <lineage>
        <taxon>Eukaryota</taxon>
        <taxon>Metazoa</taxon>
        <taxon>Cnidaria</taxon>
        <taxon>Anthozoa</taxon>
        <taxon>Hexacorallia</taxon>
        <taxon>Scleractinia</taxon>
        <taxon>Fungiina</taxon>
        <taxon>Poritidae</taxon>
        <taxon>Porites</taxon>
    </lineage>
</organism>
<protein>
    <recommendedName>
        <fullName evidence="2">EGF-like domain-containing protein</fullName>
    </recommendedName>
</protein>
<dbReference type="PROSITE" id="PS50026">
    <property type="entry name" value="EGF_3"/>
    <property type="match status" value="1"/>
</dbReference>
<dbReference type="EMBL" id="CALNXI010000724">
    <property type="protein sequence ID" value="CAH3040768.1"/>
    <property type="molecule type" value="Genomic_DNA"/>
</dbReference>
<gene>
    <name evidence="3" type="ORF">PEVE_00040131</name>
</gene>
<keyword evidence="1" id="KW-1015">Disulfide bond</keyword>
<feature type="disulfide bond" evidence="1">
    <location>
        <begin position="73"/>
        <end position="82"/>
    </location>
</feature>
<evidence type="ECO:0000256" key="1">
    <source>
        <dbReference type="PROSITE-ProRule" id="PRU00076"/>
    </source>
</evidence>
<dbReference type="Proteomes" id="UP001159427">
    <property type="component" value="Unassembled WGS sequence"/>
</dbReference>
<feature type="disulfide bond" evidence="1">
    <location>
        <begin position="54"/>
        <end position="71"/>
    </location>
</feature>
<sequence length="342" mass="38288">MASECVSVNVGPRIEDKVICELSNSDHWHHPKDLQPRQGWTYRGAENLCCSNPCLNNAKFLLGYTDKRYLCVCASGYTGEHCETAMSGYFDWKPVESCLDIKTIEGEQAISGAYWLNQTGVIFQAYCQMESLGKVWTHLARFSMADAINWMKDSGEWWYDKIISTGETTDPSSNTDMISPGFWLVSGNEFKITRNDDRQHTALLQTTGDCLGGQTFRRKITSYGDFRNGTTWRFNFRCLGNCTVHYGGQYETTQGFGNAKCNGTILSGDKIGFWCDRGRWDGAVMMIGGSGSGDCGHTYHGLGITGAKIPSFSNGARREQDFGNSPYSKHYTGNYSLNLWIR</sequence>
<proteinExistence type="predicted"/>
<accession>A0ABN8N177</accession>
<comment type="caution">
    <text evidence="1">Lacks conserved residue(s) required for the propagation of feature annotation.</text>
</comment>